<protein>
    <recommendedName>
        <fullName evidence="3">Lipoprotein</fullName>
    </recommendedName>
</protein>
<evidence type="ECO:0000313" key="1">
    <source>
        <dbReference type="EMBL" id="GGD09874.1"/>
    </source>
</evidence>
<keyword evidence="2" id="KW-1185">Reference proteome</keyword>
<dbReference type="PROSITE" id="PS51257">
    <property type="entry name" value="PROKAR_LIPOPROTEIN"/>
    <property type="match status" value="1"/>
</dbReference>
<reference evidence="2" key="1">
    <citation type="journal article" date="2019" name="Int. J. Syst. Evol. Microbiol.">
        <title>The Global Catalogue of Microorganisms (GCM) 10K type strain sequencing project: providing services to taxonomists for standard genome sequencing and annotation.</title>
        <authorList>
            <consortium name="The Broad Institute Genomics Platform"/>
            <consortium name="The Broad Institute Genome Sequencing Center for Infectious Disease"/>
            <person name="Wu L."/>
            <person name="Ma J."/>
        </authorList>
    </citation>
    <scope>NUCLEOTIDE SEQUENCE [LARGE SCALE GENOMIC DNA]</scope>
    <source>
        <strain evidence="2">CGMCC 1.15353</strain>
    </source>
</reference>
<gene>
    <name evidence="1" type="ORF">GCM10011389_16740</name>
</gene>
<accession>A0ABQ1Q1B1</accession>
<dbReference type="EMBL" id="BMIN01000005">
    <property type="protein sequence ID" value="GGD09874.1"/>
    <property type="molecule type" value="Genomic_DNA"/>
</dbReference>
<sequence>MKKTTLLGLGVLLLAACGSEDMSFSGESKNWRATIEVSETFNEQQTRDFELHFKGEDQTSIGEFQYSVDSNVVGFGENGISLNEKGTVQNMTKSNETNSKVTGRTDFEVIVEWNGNTEQFTLKNDE</sequence>
<name>A0ABQ1Q1B1_9BACI</name>
<comment type="caution">
    <text evidence="1">The sequence shown here is derived from an EMBL/GenBank/DDBJ whole genome shotgun (WGS) entry which is preliminary data.</text>
</comment>
<dbReference type="Proteomes" id="UP000642571">
    <property type="component" value="Unassembled WGS sequence"/>
</dbReference>
<evidence type="ECO:0008006" key="3">
    <source>
        <dbReference type="Google" id="ProtNLM"/>
    </source>
</evidence>
<proteinExistence type="predicted"/>
<dbReference type="RefSeq" id="WP_188652695.1">
    <property type="nucleotide sequence ID" value="NZ_BMIN01000005.1"/>
</dbReference>
<organism evidence="1 2">
    <name type="scientific">Pontibacillus salipaludis</name>
    <dbReference type="NCBI Taxonomy" id="1697394"/>
    <lineage>
        <taxon>Bacteria</taxon>
        <taxon>Bacillati</taxon>
        <taxon>Bacillota</taxon>
        <taxon>Bacilli</taxon>
        <taxon>Bacillales</taxon>
        <taxon>Bacillaceae</taxon>
        <taxon>Pontibacillus</taxon>
    </lineage>
</organism>
<evidence type="ECO:0000313" key="2">
    <source>
        <dbReference type="Proteomes" id="UP000642571"/>
    </source>
</evidence>